<dbReference type="STRING" id="266265.Bxe_A1291"/>
<dbReference type="KEGG" id="bxe:Bxe_A1291"/>
<keyword evidence="2" id="KW-0812">Transmembrane</keyword>
<evidence type="ECO:0000313" key="4">
    <source>
        <dbReference type="Proteomes" id="UP000001817"/>
    </source>
</evidence>
<keyword evidence="2" id="KW-0472">Membrane</keyword>
<keyword evidence="2" id="KW-1133">Transmembrane helix</keyword>
<organism evidence="3 4">
    <name type="scientific">Paraburkholderia xenovorans (strain LB400)</name>
    <dbReference type="NCBI Taxonomy" id="266265"/>
    <lineage>
        <taxon>Bacteria</taxon>
        <taxon>Pseudomonadati</taxon>
        <taxon>Pseudomonadota</taxon>
        <taxon>Betaproteobacteria</taxon>
        <taxon>Burkholderiales</taxon>
        <taxon>Burkholderiaceae</taxon>
        <taxon>Paraburkholderia</taxon>
    </lineage>
</organism>
<evidence type="ECO:0000313" key="3">
    <source>
        <dbReference type="EMBL" id="ABE31662.1"/>
    </source>
</evidence>
<keyword evidence="3" id="KW-0449">Lipoprotein</keyword>
<evidence type="ECO:0000256" key="2">
    <source>
        <dbReference type="SAM" id="Phobius"/>
    </source>
</evidence>
<evidence type="ECO:0000256" key="1">
    <source>
        <dbReference type="SAM" id="MobiDB-lite"/>
    </source>
</evidence>
<proteinExistence type="predicted"/>
<sequence>MGGARCPPRHRGMRFAGRLSALAVAGAPAGYRIRFCFGRPLFMIRVPMIALLLIAGLAGCANDPSGHHGGPPPRDPADYHGVPTDTRPPAMVPAPVTP</sequence>
<reference evidence="3 4" key="1">
    <citation type="journal article" date="2006" name="Proc. Natl. Acad. Sci. U.S.A.">
        <title>Burkholderia xenovorans LB400 harbors a multi-replicon, 9.73-Mbp genome shaped for versatility.</title>
        <authorList>
            <person name="Chain P.S."/>
            <person name="Denef V.J."/>
            <person name="Konstantinidis K.T."/>
            <person name="Vergez L.M."/>
            <person name="Agullo L."/>
            <person name="Reyes V.L."/>
            <person name="Hauser L."/>
            <person name="Cordova M."/>
            <person name="Gomez L."/>
            <person name="Gonzalez M."/>
            <person name="Land M."/>
            <person name="Lao V."/>
            <person name="Larimer F."/>
            <person name="LiPuma J.J."/>
            <person name="Mahenthiralingam E."/>
            <person name="Malfatti S.A."/>
            <person name="Marx C.J."/>
            <person name="Parnell J.J."/>
            <person name="Ramette A."/>
            <person name="Richardson P."/>
            <person name="Seeger M."/>
            <person name="Smith D."/>
            <person name="Spilker T."/>
            <person name="Sul W.J."/>
            <person name="Tsoi T.V."/>
            <person name="Ulrich L.E."/>
            <person name="Zhulin I.B."/>
            <person name="Tiedje J.M."/>
        </authorList>
    </citation>
    <scope>NUCLEOTIDE SEQUENCE [LARGE SCALE GENOMIC DNA]</scope>
    <source>
        <strain evidence="3 4">LB400</strain>
    </source>
</reference>
<keyword evidence="4" id="KW-1185">Reference proteome</keyword>
<feature type="transmembrane region" description="Helical" evidence="2">
    <location>
        <begin position="42"/>
        <end position="61"/>
    </location>
</feature>
<accession>Q13W77</accession>
<feature type="region of interest" description="Disordered" evidence="1">
    <location>
        <begin position="63"/>
        <end position="98"/>
    </location>
</feature>
<dbReference type="Proteomes" id="UP000001817">
    <property type="component" value="Chromosome 1"/>
</dbReference>
<dbReference type="AlphaFoldDB" id="Q13W77"/>
<protein>
    <submittedName>
        <fullName evidence="3">Conserved hypothetical lipoprotein</fullName>
    </submittedName>
</protein>
<dbReference type="eggNOG" id="ENOG50317EC">
    <property type="taxonomic scope" value="Bacteria"/>
</dbReference>
<dbReference type="EMBL" id="CP000270">
    <property type="protein sequence ID" value="ABE31662.1"/>
    <property type="molecule type" value="Genomic_DNA"/>
</dbReference>
<gene>
    <name evidence="3" type="ORF">Bxe_A1291</name>
</gene>
<name>Q13W77_PARXL</name>